<dbReference type="PANTHER" id="PTHR21363">
    <property type="entry name" value="PREPHENATE DEHYDROGENASE"/>
    <property type="match status" value="1"/>
</dbReference>
<dbReference type="EC" id="1.3.1.12" evidence="4"/>
<keyword evidence="5" id="KW-1185">Reference proteome</keyword>
<dbReference type="NCBIfam" id="NF005111">
    <property type="entry name" value="PRK06545.2-3"/>
    <property type="match status" value="1"/>
</dbReference>
<protein>
    <submittedName>
        <fullName evidence="4">Prephenate dehydrogenase</fullName>
        <ecNumber evidence="4">1.3.1.12</ecNumber>
    </submittedName>
</protein>
<dbReference type="Pfam" id="PF02153">
    <property type="entry name" value="PDH_N"/>
    <property type="match status" value="1"/>
</dbReference>
<evidence type="ECO:0000313" key="4">
    <source>
        <dbReference type="EMBL" id="MFC6238584.1"/>
    </source>
</evidence>
<evidence type="ECO:0000313" key="5">
    <source>
        <dbReference type="Proteomes" id="UP001596138"/>
    </source>
</evidence>
<dbReference type="RefSeq" id="WP_386766917.1">
    <property type="nucleotide sequence ID" value="NZ_JBHSTI010000008.1"/>
</dbReference>
<dbReference type="Pfam" id="PF20463">
    <property type="entry name" value="PDH_C"/>
    <property type="match status" value="1"/>
</dbReference>
<sequence>MTGVVPVPGDAPTSTAGPVLVIGTGLIGASVALALRERGTEVWLQDRDPEALSVAVERGAGLPRPAAGEPALVIVAVPPAAAPSVVIEVLRSTVNATVSDVVSTKARLQREIETSGLDASAIARFVPGHPMAGREVSGPAAARADLFADRVWALTPSAATDLTRTRQVAALVESLGAVPVITSPDEHDRAVALTSHTPQVVASTVAAGLADLGDTGVRLSGQGLRDVTRLAASDPGLWAEILASNAEPVAGALDSLIDRLAAVRDGLRAGEAGAAAVRTSLEAGVVGHRRVPGKHGAAPVTWAVVAVSVADRPGELGRLFADAGATGVNLEDVRIEHAQGRPTGLVELEVSPESASSLADGLRTTGWDVRF</sequence>
<dbReference type="InterPro" id="IPR046825">
    <property type="entry name" value="PDH_C"/>
</dbReference>
<evidence type="ECO:0000259" key="3">
    <source>
        <dbReference type="PROSITE" id="PS51176"/>
    </source>
</evidence>
<dbReference type="InterPro" id="IPR036291">
    <property type="entry name" value="NAD(P)-bd_dom_sf"/>
</dbReference>
<dbReference type="InterPro" id="IPR008927">
    <property type="entry name" value="6-PGluconate_DH-like_C_sf"/>
</dbReference>
<dbReference type="Proteomes" id="UP001596138">
    <property type="component" value="Unassembled WGS sequence"/>
</dbReference>
<name>A0ABW1T2R2_9ACTN</name>
<dbReference type="SUPFAM" id="SSF51735">
    <property type="entry name" value="NAD(P)-binding Rossmann-fold domains"/>
    <property type="match status" value="1"/>
</dbReference>
<dbReference type="SUPFAM" id="SSF48179">
    <property type="entry name" value="6-phosphogluconate dehydrogenase C-terminal domain-like"/>
    <property type="match status" value="1"/>
</dbReference>
<dbReference type="PROSITE" id="PS51176">
    <property type="entry name" value="PDH_ADH"/>
    <property type="match status" value="1"/>
</dbReference>
<gene>
    <name evidence="4" type="ORF">ACFQGU_11905</name>
</gene>
<dbReference type="NCBIfam" id="NF005112">
    <property type="entry name" value="PRK06545.2-4"/>
    <property type="match status" value="1"/>
</dbReference>
<dbReference type="InterPro" id="IPR050812">
    <property type="entry name" value="Preph/Arog_dehydrog"/>
</dbReference>
<dbReference type="InterPro" id="IPR003099">
    <property type="entry name" value="Prephen_DH"/>
</dbReference>
<dbReference type="Gene3D" id="1.10.3660.10">
    <property type="entry name" value="6-phosphogluconate dehydrogenase C-terminal like domain"/>
    <property type="match status" value="1"/>
</dbReference>
<evidence type="ECO:0000256" key="2">
    <source>
        <dbReference type="ARBA" id="ARBA00023002"/>
    </source>
</evidence>
<organism evidence="4 5">
    <name type="scientific">Longivirga aurantiaca</name>
    <dbReference type="NCBI Taxonomy" id="1837743"/>
    <lineage>
        <taxon>Bacteria</taxon>
        <taxon>Bacillati</taxon>
        <taxon>Actinomycetota</taxon>
        <taxon>Actinomycetes</taxon>
        <taxon>Sporichthyales</taxon>
        <taxon>Sporichthyaceae</taxon>
        <taxon>Longivirga</taxon>
    </lineage>
</organism>
<dbReference type="GO" id="GO:0008977">
    <property type="term" value="F:prephenate dehydrogenase (NAD+) activity"/>
    <property type="evidence" value="ECO:0007669"/>
    <property type="project" value="UniProtKB-EC"/>
</dbReference>
<feature type="domain" description="Prephenate/arogenate dehydrogenase" evidence="3">
    <location>
        <begin position="17"/>
        <end position="297"/>
    </location>
</feature>
<dbReference type="EMBL" id="JBHSTI010000008">
    <property type="protein sequence ID" value="MFC6238584.1"/>
    <property type="molecule type" value="Genomic_DNA"/>
</dbReference>
<reference evidence="5" key="1">
    <citation type="journal article" date="2019" name="Int. J. Syst. Evol. Microbiol.">
        <title>The Global Catalogue of Microorganisms (GCM) 10K type strain sequencing project: providing services to taxonomists for standard genome sequencing and annotation.</title>
        <authorList>
            <consortium name="The Broad Institute Genomics Platform"/>
            <consortium name="The Broad Institute Genome Sequencing Center for Infectious Disease"/>
            <person name="Wu L."/>
            <person name="Ma J."/>
        </authorList>
    </citation>
    <scope>NUCLEOTIDE SEQUENCE [LARGE SCALE GENOMIC DNA]</scope>
    <source>
        <strain evidence="5">CGMCC 4.7317</strain>
    </source>
</reference>
<dbReference type="PANTHER" id="PTHR21363:SF0">
    <property type="entry name" value="PREPHENATE DEHYDROGENASE [NADP(+)]"/>
    <property type="match status" value="1"/>
</dbReference>
<keyword evidence="2 4" id="KW-0560">Oxidoreductase</keyword>
<dbReference type="InterPro" id="IPR046826">
    <property type="entry name" value="PDH_N"/>
</dbReference>
<evidence type="ECO:0000256" key="1">
    <source>
        <dbReference type="ARBA" id="ARBA00007964"/>
    </source>
</evidence>
<proteinExistence type="inferred from homology"/>
<dbReference type="Gene3D" id="3.40.50.720">
    <property type="entry name" value="NAD(P)-binding Rossmann-like Domain"/>
    <property type="match status" value="1"/>
</dbReference>
<comment type="caution">
    <text evidence="4">The sequence shown here is derived from an EMBL/GenBank/DDBJ whole genome shotgun (WGS) entry which is preliminary data.</text>
</comment>
<comment type="similarity">
    <text evidence="1">Belongs to the prephenate/arogenate dehydrogenase family.</text>
</comment>
<accession>A0ABW1T2R2</accession>